<feature type="non-terminal residue" evidence="3">
    <location>
        <position position="1"/>
    </location>
</feature>
<evidence type="ECO:0000256" key="2">
    <source>
        <dbReference type="ARBA" id="ARBA00022737"/>
    </source>
</evidence>
<name>A0A1A6H7P4_NEOLE</name>
<reference evidence="3 4" key="1">
    <citation type="submission" date="2016-06" db="EMBL/GenBank/DDBJ databases">
        <title>The Draft Genome Sequence and Annotation of the Desert Woodrat Neotoma lepida.</title>
        <authorList>
            <person name="Campbell M."/>
            <person name="Oakeson K.F."/>
            <person name="Yandell M."/>
            <person name="Halpert J.R."/>
            <person name="Dearing D."/>
        </authorList>
    </citation>
    <scope>NUCLEOTIDE SEQUENCE [LARGE SCALE GENOMIC DNA]</scope>
    <source>
        <strain evidence="3">417</strain>
        <tissue evidence="3">Liver</tissue>
    </source>
</reference>
<accession>A0A1A6H7P4</accession>
<dbReference type="OrthoDB" id="9634584at2759"/>
<dbReference type="GO" id="GO:0005737">
    <property type="term" value="C:cytoplasm"/>
    <property type="evidence" value="ECO:0007669"/>
    <property type="project" value="TreeGrafter"/>
</dbReference>
<proteinExistence type="predicted"/>
<comment type="caution">
    <text evidence="3">The sequence shown here is derived from an EMBL/GenBank/DDBJ whole genome shotgun (WGS) entry which is preliminary data.</text>
</comment>
<dbReference type="PANTHER" id="PTHR14224:SF94">
    <property type="entry name" value="PRAME FAMILY MEMBER 12"/>
    <property type="match status" value="1"/>
</dbReference>
<evidence type="ECO:0000256" key="1">
    <source>
        <dbReference type="ARBA" id="ARBA00022614"/>
    </source>
</evidence>
<dbReference type="STRING" id="56216.A0A1A6H7P4"/>
<keyword evidence="2" id="KW-0677">Repeat</keyword>
<evidence type="ECO:0000313" key="4">
    <source>
        <dbReference type="Proteomes" id="UP000092124"/>
    </source>
</evidence>
<dbReference type="PANTHER" id="PTHR14224">
    <property type="entry name" value="SIMILAR TO PREFERENTIALLY EXPRESSED ANTIGEN IN MELANOMA-LIKE 3"/>
    <property type="match status" value="1"/>
</dbReference>
<gene>
    <name evidence="3" type="ORF">A6R68_15602</name>
</gene>
<dbReference type="EMBL" id="LZPO01044593">
    <property type="protein sequence ID" value="OBS73865.1"/>
    <property type="molecule type" value="Genomic_DNA"/>
</dbReference>
<dbReference type="AlphaFoldDB" id="A0A1A6H7P4"/>
<dbReference type="InterPro" id="IPR050694">
    <property type="entry name" value="LRRC14/PRAME"/>
</dbReference>
<keyword evidence="4" id="KW-1185">Reference proteome</keyword>
<dbReference type="Proteomes" id="UP000092124">
    <property type="component" value="Unassembled WGS sequence"/>
</dbReference>
<organism evidence="3 4">
    <name type="scientific">Neotoma lepida</name>
    <name type="common">Desert woodrat</name>
    <dbReference type="NCBI Taxonomy" id="56216"/>
    <lineage>
        <taxon>Eukaryota</taxon>
        <taxon>Metazoa</taxon>
        <taxon>Chordata</taxon>
        <taxon>Craniata</taxon>
        <taxon>Vertebrata</taxon>
        <taxon>Euteleostomi</taxon>
        <taxon>Mammalia</taxon>
        <taxon>Eutheria</taxon>
        <taxon>Euarchontoglires</taxon>
        <taxon>Glires</taxon>
        <taxon>Rodentia</taxon>
        <taxon>Myomorpha</taxon>
        <taxon>Muroidea</taxon>
        <taxon>Cricetidae</taxon>
        <taxon>Neotominae</taxon>
        <taxon>Neotoma</taxon>
    </lineage>
</organism>
<protein>
    <submittedName>
        <fullName evidence="3">Uncharacterized protein</fullName>
    </submittedName>
</protein>
<evidence type="ECO:0000313" key="3">
    <source>
        <dbReference type="EMBL" id="OBS73865.1"/>
    </source>
</evidence>
<sequence length="84" mass="9296">AFNLLQLAVQSLLREEALAISALQHLPMGLFPPLFNAAFIGRHAKILKAMRQKLQVLDLRNVHHGFWDGCAEGEDGECISRGCV</sequence>
<keyword evidence="1" id="KW-0433">Leucine-rich repeat</keyword>